<evidence type="ECO:0000256" key="1">
    <source>
        <dbReference type="SAM" id="MobiDB-lite"/>
    </source>
</evidence>
<organism evidence="3 4">
    <name type="scientific">Caulobacter endophyticus</name>
    <dbReference type="NCBI Taxonomy" id="2172652"/>
    <lineage>
        <taxon>Bacteria</taxon>
        <taxon>Pseudomonadati</taxon>
        <taxon>Pseudomonadota</taxon>
        <taxon>Alphaproteobacteria</taxon>
        <taxon>Caulobacterales</taxon>
        <taxon>Caulobacteraceae</taxon>
        <taxon>Caulobacter</taxon>
    </lineage>
</organism>
<protein>
    <recommendedName>
        <fullName evidence="5">DUF805 domain-containing protein</fullName>
    </recommendedName>
</protein>
<evidence type="ECO:0000256" key="2">
    <source>
        <dbReference type="SAM" id="Phobius"/>
    </source>
</evidence>
<dbReference type="EMBL" id="QDKQ01000018">
    <property type="protein sequence ID" value="PVM93461.1"/>
    <property type="molecule type" value="Genomic_DNA"/>
</dbReference>
<name>A0A2T9KC80_9CAUL</name>
<reference evidence="3 4" key="1">
    <citation type="submission" date="2018-04" db="EMBL/GenBank/DDBJ databases">
        <title>The genome sequence of Caulobacter sp. 744.</title>
        <authorList>
            <person name="Gao J."/>
            <person name="Sun J."/>
        </authorList>
    </citation>
    <scope>NUCLEOTIDE SEQUENCE [LARGE SCALE GENOMIC DNA]</scope>
    <source>
        <strain evidence="3 4">774</strain>
    </source>
</reference>
<keyword evidence="4" id="KW-1185">Reference proteome</keyword>
<feature type="transmembrane region" description="Helical" evidence="2">
    <location>
        <begin position="53"/>
        <end position="86"/>
    </location>
</feature>
<keyword evidence="2" id="KW-0812">Transmembrane</keyword>
<dbReference type="AlphaFoldDB" id="A0A2T9KC80"/>
<feature type="region of interest" description="Disordered" evidence="1">
    <location>
        <begin position="151"/>
        <end position="175"/>
    </location>
</feature>
<feature type="compositionally biased region" description="Pro residues" evidence="1">
    <location>
        <begin position="155"/>
        <end position="175"/>
    </location>
</feature>
<evidence type="ECO:0008006" key="5">
    <source>
        <dbReference type="Google" id="ProtNLM"/>
    </source>
</evidence>
<keyword evidence="2" id="KW-0472">Membrane</keyword>
<gene>
    <name evidence="3" type="ORF">DDF67_03345</name>
</gene>
<accession>A0A2T9KC80</accession>
<evidence type="ECO:0000313" key="3">
    <source>
        <dbReference type="EMBL" id="PVM93461.1"/>
    </source>
</evidence>
<proteinExistence type="predicted"/>
<dbReference type="Proteomes" id="UP000245073">
    <property type="component" value="Unassembled WGS sequence"/>
</dbReference>
<feature type="transmembrane region" description="Helical" evidence="2">
    <location>
        <begin position="125"/>
        <end position="144"/>
    </location>
</feature>
<comment type="caution">
    <text evidence="3">The sequence shown here is derived from an EMBL/GenBank/DDBJ whole genome shotgun (WGS) entry which is preliminary data.</text>
</comment>
<evidence type="ECO:0000313" key="4">
    <source>
        <dbReference type="Proteomes" id="UP000245073"/>
    </source>
</evidence>
<feature type="transmembrane region" description="Helical" evidence="2">
    <location>
        <begin position="98"/>
        <end position="118"/>
    </location>
</feature>
<keyword evidence="2" id="KW-1133">Transmembrane helix</keyword>
<sequence length="175" mass="18803">MRKLQSQGRQDKVSSRFASPLHKLCSKKLGPNRSRDARFDVHLLKARLNRASYWVIVGVAILATLVSALVFMRPLPAALVVMLIAAIPRLHDLGRTGWWAGGVFLALMALFFGGQYVLPRQALQNALGVAVLVLPGLLVCLGALPGQKAENAFGSPPPKGLSFKPPPPPAPQTEA</sequence>
<dbReference type="Pfam" id="PF05656">
    <property type="entry name" value="DUF805"/>
    <property type="match status" value="1"/>
</dbReference>
<dbReference type="InterPro" id="IPR008523">
    <property type="entry name" value="DUF805"/>
</dbReference>
<dbReference type="GO" id="GO:0016020">
    <property type="term" value="C:membrane"/>
    <property type="evidence" value="ECO:0007669"/>
    <property type="project" value="InterPro"/>
</dbReference>